<evidence type="ECO:0000313" key="3">
    <source>
        <dbReference type="EMBL" id="MBP1920371.1"/>
    </source>
</evidence>
<dbReference type="Gene3D" id="2.40.50.140">
    <property type="entry name" value="Nucleic acid-binding proteins"/>
    <property type="match status" value="2"/>
</dbReference>
<accession>A0ABS4G741</accession>
<protein>
    <submittedName>
        <fullName evidence="3">Single-stranded DNA-binding protein</fullName>
    </submittedName>
</protein>
<dbReference type="InterPro" id="IPR000424">
    <property type="entry name" value="Primosome_PriB/ssb"/>
</dbReference>
<evidence type="ECO:0000256" key="1">
    <source>
        <dbReference type="ARBA" id="ARBA00023125"/>
    </source>
</evidence>
<dbReference type="NCBIfam" id="NF004476">
    <property type="entry name" value="PRK05813.1"/>
    <property type="match status" value="1"/>
</dbReference>
<dbReference type="PANTHER" id="PTHR10302">
    <property type="entry name" value="SINGLE-STRANDED DNA-BINDING PROTEIN"/>
    <property type="match status" value="1"/>
</dbReference>
<proteinExistence type="predicted"/>
<evidence type="ECO:0000256" key="2">
    <source>
        <dbReference type="PROSITE-ProRule" id="PRU00252"/>
    </source>
</evidence>
<dbReference type="PANTHER" id="PTHR10302:SF27">
    <property type="entry name" value="SINGLE-STRANDED DNA-BINDING PROTEIN"/>
    <property type="match status" value="1"/>
</dbReference>
<organism evidence="3 4">
    <name type="scientific">Youngiibacter multivorans</name>
    <dbReference type="NCBI Taxonomy" id="937251"/>
    <lineage>
        <taxon>Bacteria</taxon>
        <taxon>Bacillati</taxon>
        <taxon>Bacillota</taxon>
        <taxon>Clostridia</taxon>
        <taxon>Eubacteriales</taxon>
        <taxon>Clostridiaceae</taxon>
        <taxon>Youngiibacter</taxon>
    </lineage>
</organism>
<dbReference type="EMBL" id="JAGGKC010000028">
    <property type="protein sequence ID" value="MBP1920371.1"/>
    <property type="molecule type" value="Genomic_DNA"/>
</dbReference>
<dbReference type="SUPFAM" id="SSF50249">
    <property type="entry name" value="Nucleic acid-binding proteins"/>
    <property type="match status" value="1"/>
</dbReference>
<gene>
    <name evidence="3" type="ORF">J2Z34_002882</name>
</gene>
<comment type="caution">
    <text evidence="3">The sequence shown here is derived from an EMBL/GenBank/DDBJ whole genome shotgun (WGS) entry which is preliminary data.</text>
</comment>
<keyword evidence="4" id="KW-1185">Reference proteome</keyword>
<reference evidence="3 4" key="1">
    <citation type="submission" date="2021-03" db="EMBL/GenBank/DDBJ databases">
        <title>Genomic Encyclopedia of Type Strains, Phase IV (KMG-IV): sequencing the most valuable type-strain genomes for metagenomic binning, comparative biology and taxonomic classification.</title>
        <authorList>
            <person name="Goeker M."/>
        </authorList>
    </citation>
    <scope>NUCLEOTIDE SEQUENCE [LARGE SCALE GENOMIC DNA]</scope>
    <source>
        <strain evidence="3 4">DSM 6139</strain>
    </source>
</reference>
<evidence type="ECO:0000313" key="4">
    <source>
        <dbReference type="Proteomes" id="UP001519271"/>
    </source>
</evidence>
<sequence length="219" mass="25189">MENYTENNSITLEGLVLKKPQVSHELYGEVFHVFELEVDRLSESKDILCVTISERLLTDMTLSVGDFIRVNGQLRSYNKVVENRNKLVLTVFARSIEVPEERAKDPNEILLDGFICKAPVYRKTPFGREITDILVAVNRAYNKSDYIPIIAWGRNARYSKNLEIGERIKVCGRLQSREYVKNVSETEKVTRVAYEVSVSRLELVKHDESRSEEEESSLA</sequence>
<dbReference type="PROSITE" id="PS50935">
    <property type="entry name" value="SSB"/>
    <property type="match status" value="2"/>
</dbReference>
<dbReference type="Proteomes" id="UP001519271">
    <property type="component" value="Unassembled WGS sequence"/>
</dbReference>
<name>A0ABS4G741_9CLOT</name>
<dbReference type="InterPro" id="IPR011344">
    <property type="entry name" value="ssDNA-bd"/>
</dbReference>
<keyword evidence="1 2" id="KW-0238">DNA-binding</keyword>
<dbReference type="GO" id="GO:0003677">
    <property type="term" value="F:DNA binding"/>
    <property type="evidence" value="ECO:0007669"/>
    <property type="project" value="UniProtKB-KW"/>
</dbReference>
<dbReference type="InterPro" id="IPR012340">
    <property type="entry name" value="NA-bd_OB-fold"/>
</dbReference>
<dbReference type="RefSeq" id="WP_342453195.1">
    <property type="nucleotide sequence ID" value="NZ_JAGGKC010000028.1"/>
</dbReference>
<dbReference type="Pfam" id="PF00436">
    <property type="entry name" value="SSB"/>
    <property type="match status" value="1"/>
</dbReference>